<dbReference type="Proteomes" id="UP000823858">
    <property type="component" value="Unassembled WGS sequence"/>
</dbReference>
<reference evidence="6" key="2">
    <citation type="submission" date="2021-04" db="EMBL/GenBank/DDBJ databases">
        <authorList>
            <person name="Gilroy R."/>
        </authorList>
    </citation>
    <scope>NUCLEOTIDE SEQUENCE</scope>
    <source>
        <strain evidence="6">ChiHjej13B12-4958</strain>
    </source>
</reference>
<name>A0A9D2TPV5_9CORY</name>
<keyword evidence="3 4" id="KW-0456">Lyase</keyword>
<organism evidence="6 7">
    <name type="scientific">Candidatus Corynebacterium faecigallinarum</name>
    <dbReference type="NCBI Taxonomy" id="2838528"/>
    <lineage>
        <taxon>Bacteria</taxon>
        <taxon>Bacillati</taxon>
        <taxon>Actinomycetota</taxon>
        <taxon>Actinomycetes</taxon>
        <taxon>Mycobacteriales</taxon>
        <taxon>Corynebacteriaceae</taxon>
        <taxon>Corynebacterium</taxon>
    </lineage>
</organism>
<keyword evidence="2 4" id="KW-0648">Protein biosynthesis</keyword>
<reference evidence="6" key="1">
    <citation type="journal article" date="2021" name="PeerJ">
        <title>Extensive microbial diversity within the chicken gut microbiome revealed by metagenomics and culture.</title>
        <authorList>
            <person name="Gilroy R."/>
            <person name="Ravi A."/>
            <person name="Getino M."/>
            <person name="Pursley I."/>
            <person name="Horton D.L."/>
            <person name="Alikhan N.F."/>
            <person name="Baker D."/>
            <person name="Gharbi K."/>
            <person name="Hall N."/>
            <person name="Watson M."/>
            <person name="Adriaenssens E.M."/>
            <person name="Foster-Nyarko E."/>
            <person name="Jarju S."/>
            <person name="Secka A."/>
            <person name="Antonio M."/>
            <person name="Oren A."/>
            <person name="Chaudhuri R.R."/>
            <person name="La Ragione R."/>
            <person name="Hildebrand F."/>
            <person name="Pallen M.J."/>
        </authorList>
    </citation>
    <scope>NUCLEOTIDE SEQUENCE</scope>
    <source>
        <strain evidence="6">ChiHjej13B12-4958</strain>
    </source>
</reference>
<dbReference type="InterPro" id="IPR036754">
    <property type="entry name" value="YbaK/aa-tRNA-synt-asso_dom_sf"/>
</dbReference>
<dbReference type="SUPFAM" id="SSF55826">
    <property type="entry name" value="YbaK/ProRS associated domain"/>
    <property type="match status" value="1"/>
</dbReference>
<evidence type="ECO:0000313" key="6">
    <source>
        <dbReference type="EMBL" id="HJC84720.1"/>
    </source>
</evidence>
<dbReference type="GO" id="GO:0002161">
    <property type="term" value="F:aminoacyl-tRNA deacylase activity"/>
    <property type="evidence" value="ECO:0007669"/>
    <property type="project" value="InterPro"/>
</dbReference>
<dbReference type="InterPro" id="IPR004369">
    <property type="entry name" value="Prolyl-tRNA_editing_YbaK/EbsC"/>
</dbReference>
<dbReference type="GO" id="GO:0016829">
    <property type="term" value="F:lyase activity"/>
    <property type="evidence" value="ECO:0007669"/>
    <property type="project" value="UniProtKB-KW"/>
</dbReference>
<evidence type="ECO:0000259" key="5">
    <source>
        <dbReference type="Pfam" id="PF04073"/>
    </source>
</evidence>
<dbReference type="InterPro" id="IPR007214">
    <property type="entry name" value="YbaK/aa-tRNA-synth-assoc-dom"/>
</dbReference>
<evidence type="ECO:0000256" key="2">
    <source>
        <dbReference type="ARBA" id="ARBA00022917"/>
    </source>
</evidence>
<dbReference type="EC" id="4.2.-.-" evidence="4"/>
<dbReference type="PANTHER" id="PTHR30411">
    <property type="entry name" value="CYTOPLASMIC PROTEIN"/>
    <property type="match status" value="1"/>
</dbReference>
<comment type="similarity">
    <text evidence="1 4">Belongs to the prolyl-tRNA editing family. YbaK/EbsC subfamily.</text>
</comment>
<evidence type="ECO:0000256" key="3">
    <source>
        <dbReference type="ARBA" id="ARBA00023239"/>
    </source>
</evidence>
<dbReference type="NCBIfam" id="TIGR00011">
    <property type="entry name" value="YbaK_EbsC"/>
    <property type="match status" value="1"/>
</dbReference>
<sequence>MSKKNADHHGATPATLALEKSGISFTIRTFEHTSGVTDFGSEAAEALAAEGYVAERICKTLMVNLTGGPHDGRMAVAIVPVTTTLDLKAVAAAFSAKKAAMADPTAAERSSGYVVGGISPLGQKKRLATVLDLSAADHETILVSGGRRGLDIEMTPDDLVAVLDATLAPVARD</sequence>
<protein>
    <recommendedName>
        <fullName evidence="4">Cys-tRNA(Pro)/Cys-tRNA(Cys) deacylase</fullName>
        <ecNumber evidence="4">4.2.-.-</ecNumber>
    </recommendedName>
</protein>
<evidence type="ECO:0000256" key="1">
    <source>
        <dbReference type="ARBA" id="ARBA00009798"/>
    </source>
</evidence>
<dbReference type="PIRSF" id="PIRSF006181">
    <property type="entry name" value="EbsC_YbaK"/>
    <property type="match status" value="1"/>
</dbReference>
<proteinExistence type="inferred from homology"/>
<comment type="caution">
    <text evidence="6">The sequence shown here is derived from an EMBL/GenBank/DDBJ whole genome shotgun (WGS) entry which is preliminary data.</text>
</comment>
<evidence type="ECO:0000256" key="4">
    <source>
        <dbReference type="PIRNR" id="PIRNR006181"/>
    </source>
</evidence>
<dbReference type="EMBL" id="DWVP01000009">
    <property type="protein sequence ID" value="HJC84720.1"/>
    <property type="molecule type" value="Genomic_DNA"/>
</dbReference>
<dbReference type="Pfam" id="PF04073">
    <property type="entry name" value="tRNA_edit"/>
    <property type="match status" value="1"/>
</dbReference>
<gene>
    <name evidence="6" type="primary">ybaK</name>
    <name evidence="6" type="ORF">H9751_04085</name>
</gene>
<accession>A0A9D2TPV5</accession>
<dbReference type="GO" id="GO:0006412">
    <property type="term" value="P:translation"/>
    <property type="evidence" value="ECO:0007669"/>
    <property type="project" value="UniProtKB-KW"/>
</dbReference>
<evidence type="ECO:0000313" key="7">
    <source>
        <dbReference type="Proteomes" id="UP000823858"/>
    </source>
</evidence>
<dbReference type="Gene3D" id="3.90.960.10">
    <property type="entry name" value="YbaK/aminoacyl-tRNA synthetase-associated domain"/>
    <property type="match status" value="1"/>
</dbReference>
<dbReference type="AlphaFoldDB" id="A0A9D2TPV5"/>
<feature type="domain" description="YbaK/aminoacyl-tRNA synthetase-associated" evidence="5">
    <location>
        <begin position="42"/>
        <end position="160"/>
    </location>
</feature>
<dbReference type="PANTHER" id="PTHR30411:SF0">
    <property type="entry name" value="CYS-TRNA(PRO)_CYS-TRNA(CYS) DEACYLASE YBAK"/>
    <property type="match status" value="1"/>
</dbReference>